<feature type="non-terminal residue" evidence="2">
    <location>
        <position position="287"/>
    </location>
</feature>
<organism evidence="2 3">
    <name type="scientific">Kibdelosporangium lantanae</name>
    <dbReference type="NCBI Taxonomy" id="1497396"/>
    <lineage>
        <taxon>Bacteria</taxon>
        <taxon>Bacillati</taxon>
        <taxon>Actinomycetota</taxon>
        <taxon>Actinomycetes</taxon>
        <taxon>Pseudonocardiales</taxon>
        <taxon>Pseudonocardiaceae</taxon>
        <taxon>Kibdelosporangium</taxon>
    </lineage>
</organism>
<dbReference type="EMBL" id="JBHTIS010002553">
    <property type="protein sequence ID" value="MFD1050021.1"/>
    <property type="molecule type" value="Genomic_DNA"/>
</dbReference>
<dbReference type="SUPFAM" id="SSF48208">
    <property type="entry name" value="Six-hairpin glycosidases"/>
    <property type="match status" value="1"/>
</dbReference>
<sequence length="287" mass="31669">RVDEVDVPDVRGGHLDYWHTHWANAGLIKITSPDGTGDYVENLRTLNLYFSAAQSRGTLPGSQAGVADLFTFSQDHRDWYPAGYWFWNLRMQMLANMTAGLNNLNDPVFRLYRDNANAIATWTQGHYPGHQGLCVPETIRFNGNGYYAGGDAANNASCDSTIAPSWNARNVTTGAEVGLWVWWTYQMTDDRAFLSANYPLIRGAAQFLLSHATTGADGELHTRSNAHETQWDVTDPTTDIAAMHAFLPVVVQAAQTLGVDTDLVAQVDAAIPKLQPLPRTDTATQQR</sequence>
<gene>
    <name evidence="2" type="ORF">ACFQ1S_33080</name>
</gene>
<reference evidence="3" key="1">
    <citation type="journal article" date="2019" name="Int. J. Syst. Evol. Microbiol.">
        <title>The Global Catalogue of Microorganisms (GCM) 10K type strain sequencing project: providing services to taxonomists for standard genome sequencing and annotation.</title>
        <authorList>
            <consortium name="The Broad Institute Genomics Platform"/>
            <consortium name="The Broad Institute Genome Sequencing Center for Infectious Disease"/>
            <person name="Wu L."/>
            <person name="Ma J."/>
        </authorList>
    </citation>
    <scope>NUCLEOTIDE SEQUENCE [LARGE SCALE GENOMIC DNA]</scope>
    <source>
        <strain evidence="3">JCM 31486</strain>
    </source>
</reference>
<evidence type="ECO:0000313" key="2">
    <source>
        <dbReference type="EMBL" id="MFD1050021.1"/>
    </source>
</evidence>
<dbReference type="Pfam" id="PF22124">
    <property type="entry name" value="Glyco_hydro_95_cat"/>
    <property type="match status" value="1"/>
</dbReference>
<dbReference type="Gene3D" id="1.50.10.10">
    <property type="match status" value="1"/>
</dbReference>
<evidence type="ECO:0000313" key="3">
    <source>
        <dbReference type="Proteomes" id="UP001597045"/>
    </source>
</evidence>
<protein>
    <recommendedName>
        <fullName evidence="1">Glycosyl hydrolase family 95 catalytic domain-containing protein</fullName>
    </recommendedName>
</protein>
<accession>A0ABW3MHY9</accession>
<dbReference type="InterPro" id="IPR012341">
    <property type="entry name" value="6hp_glycosidase-like_sf"/>
</dbReference>
<keyword evidence="3" id="KW-1185">Reference proteome</keyword>
<feature type="domain" description="Glycosyl hydrolase family 95 catalytic" evidence="1">
    <location>
        <begin position="88"/>
        <end position="277"/>
    </location>
</feature>
<feature type="non-terminal residue" evidence="2">
    <location>
        <position position="1"/>
    </location>
</feature>
<dbReference type="Proteomes" id="UP001597045">
    <property type="component" value="Unassembled WGS sequence"/>
</dbReference>
<dbReference type="InterPro" id="IPR054363">
    <property type="entry name" value="GH95_cat"/>
</dbReference>
<name>A0ABW3MHY9_9PSEU</name>
<dbReference type="PANTHER" id="PTHR31084:SF0">
    <property type="entry name" value="ALPHA-L-FUCOSIDASE 2"/>
    <property type="match status" value="1"/>
</dbReference>
<proteinExistence type="predicted"/>
<evidence type="ECO:0000259" key="1">
    <source>
        <dbReference type="Pfam" id="PF22124"/>
    </source>
</evidence>
<dbReference type="InterPro" id="IPR008928">
    <property type="entry name" value="6-hairpin_glycosidase_sf"/>
</dbReference>
<dbReference type="PANTHER" id="PTHR31084">
    <property type="entry name" value="ALPHA-L-FUCOSIDASE 2"/>
    <property type="match status" value="1"/>
</dbReference>
<comment type="caution">
    <text evidence="2">The sequence shown here is derived from an EMBL/GenBank/DDBJ whole genome shotgun (WGS) entry which is preliminary data.</text>
</comment>